<dbReference type="Proteomes" id="UP000639606">
    <property type="component" value="Unassembled WGS sequence"/>
</dbReference>
<dbReference type="InterPro" id="IPR039556">
    <property type="entry name" value="ICL/PEPM"/>
</dbReference>
<dbReference type="EMBL" id="BMRG01000024">
    <property type="protein sequence ID" value="GGP83206.1"/>
    <property type="molecule type" value="Genomic_DNA"/>
</dbReference>
<keyword evidence="2" id="KW-1185">Reference proteome</keyword>
<comment type="caution">
    <text evidence="1">The sequence shown here is derived from an EMBL/GenBank/DDBJ whole genome shotgun (WGS) entry which is preliminary data.</text>
</comment>
<dbReference type="InterPro" id="IPR017972">
    <property type="entry name" value="Cyt_P450_CS"/>
</dbReference>
<name>A0A918ATF7_9PSEU</name>
<evidence type="ECO:0008006" key="3">
    <source>
        <dbReference type="Google" id="ProtNLM"/>
    </source>
</evidence>
<proteinExistence type="predicted"/>
<dbReference type="Pfam" id="PF13714">
    <property type="entry name" value="PEP_mutase"/>
    <property type="match status" value="1"/>
</dbReference>
<reference evidence="1" key="1">
    <citation type="journal article" date="2014" name="Int. J. Syst. Evol. Microbiol.">
        <title>Complete genome sequence of Corynebacterium casei LMG S-19264T (=DSM 44701T), isolated from a smear-ripened cheese.</title>
        <authorList>
            <consortium name="US DOE Joint Genome Institute (JGI-PGF)"/>
            <person name="Walter F."/>
            <person name="Albersmeier A."/>
            <person name="Kalinowski J."/>
            <person name="Ruckert C."/>
        </authorList>
    </citation>
    <scope>NUCLEOTIDE SEQUENCE</scope>
    <source>
        <strain evidence="1">JCM 3313</strain>
    </source>
</reference>
<dbReference type="InterPro" id="IPR040442">
    <property type="entry name" value="Pyrv_kinase-like_dom_sf"/>
</dbReference>
<dbReference type="SUPFAM" id="SSF51621">
    <property type="entry name" value="Phosphoenolpyruvate/pyruvate domain"/>
    <property type="match status" value="1"/>
</dbReference>
<dbReference type="GO" id="GO:0005506">
    <property type="term" value="F:iron ion binding"/>
    <property type="evidence" value="ECO:0007669"/>
    <property type="project" value="InterPro"/>
</dbReference>
<protein>
    <recommendedName>
        <fullName evidence="3">2-methylisocitrate lyase-like PEP mutase family enzyme</fullName>
    </recommendedName>
</protein>
<sequence length="425" mass="43949">MAAMDPLELPVPAVPDAASGVAWLRAHVARFSEGEAHERRRALVLRELSTIDPAALAKPGDHVAALAEAMGLPRSVTSDVALVAACYQPHVPATPAADAAVARLVATCGGAWDETTANRIGLLVQARDATAALIRGDTPPVPRTRRVAPDGSLVEVDLAARPFGAGRHACPGRAHALALAEGATAFHRLHHGDRPLLLPNAWDFASAAALVEAGFPAVGTTSLGVAVAHGLPDGEGVALAETLALARLLVRLPVPVTVDVESGFGADPRELAARLAEIGVAGVNVEDALGDPAEHARVVRGFKEGAPGLFVNARVDTYWLNADQPSTLDRALRYVDAGADGIFVPGLREPSAIEALVAALPVPLNVLAQLDLDTLAELGVRRVSTGSTLFRAALGTAVATALAVRDGEPVGEVPDYREVQALVRV</sequence>
<gene>
    <name evidence="1" type="ORF">GCM10010185_66460</name>
</gene>
<evidence type="ECO:0000313" key="1">
    <source>
        <dbReference type="EMBL" id="GGP83206.1"/>
    </source>
</evidence>
<dbReference type="GO" id="GO:0016705">
    <property type="term" value="F:oxidoreductase activity, acting on paired donors, with incorporation or reduction of molecular oxygen"/>
    <property type="evidence" value="ECO:0007669"/>
    <property type="project" value="InterPro"/>
</dbReference>
<dbReference type="AlphaFoldDB" id="A0A918ATF7"/>
<dbReference type="Gene3D" id="3.20.20.60">
    <property type="entry name" value="Phosphoenolpyruvate-binding domains"/>
    <property type="match status" value="1"/>
</dbReference>
<organism evidence="1 2">
    <name type="scientific">Saccharothrix coeruleofusca</name>
    <dbReference type="NCBI Taxonomy" id="33919"/>
    <lineage>
        <taxon>Bacteria</taxon>
        <taxon>Bacillati</taxon>
        <taxon>Actinomycetota</taxon>
        <taxon>Actinomycetes</taxon>
        <taxon>Pseudonocardiales</taxon>
        <taxon>Pseudonocardiaceae</taxon>
        <taxon>Saccharothrix</taxon>
    </lineage>
</organism>
<dbReference type="PANTHER" id="PTHR42905:SF16">
    <property type="entry name" value="CARBOXYPHOSPHONOENOLPYRUVATE PHOSPHONOMUTASE-LIKE PROTEIN (AFU_ORTHOLOGUE AFUA_5G07230)"/>
    <property type="match status" value="1"/>
</dbReference>
<dbReference type="PANTHER" id="PTHR42905">
    <property type="entry name" value="PHOSPHOENOLPYRUVATE CARBOXYLASE"/>
    <property type="match status" value="1"/>
</dbReference>
<evidence type="ECO:0000313" key="2">
    <source>
        <dbReference type="Proteomes" id="UP000639606"/>
    </source>
</evidence>
<dbReference type="CDD" id="cd00377">
    <property type="entry name" value="ICL_PEPM"/>
    <property type="match status" value="1"/>
</dbReference>
<dbReference type="PROSITE" id="PS00086">
    <property type="entry name" value="CYTOCHROME_P450"/>
    <property type="match status" value="1"/>
</dbReference>
<reference evidence="1" key="2">
    <citation type="submission" date="2020-09" db="EMBL/GenBank/DDBJ databases">
        <authorList>
            <person name="Sun Q."/>
            <person name="Ohkuma M."/>
        </authorList>
    </citation>
    <scope>NUCLEOTIDE SEQUENCE</scope>
    <source>
        <strain evidence="1">JCM 3313</strain>
    </source>
</reference>
<accession>A0A918ATF7</accession>
<dbReference type="InterPro" id="IPR015813">
    <property type="entry name" value="Pyrv/PenolPyrv_kinase-like_dom"/>
</dbReference>